<feature type="compositionally biased region" description="Polar residues" evidence="1">
    <location>
        <begin position="194"/>
        <end position="204"/>
    </location>
</feature>
<dbReference type="EMBL" id="JAHBMH010000044">
    <property type="protein sequence ID" value="KAK1936328.1"/>
    <property type="molecule type" value="Genomic_DNA"/>
</dbReference>
<feature type="compositionally biased region" description="Basic and acidic residues" evidence="1">
    <location>
        <begin position="29"/>
        <end position="57"/>
    </location>
</feature>
<evidence type="ECO:0000256" key="1">
    <source>
        <dbReference type="SAM" id="MobiDB-lite"/>
    </source>
</evidence>
<comment type="caution">
    <text evidence="2">The sequence shown here is derived from an EMBL/GenBank/DDBJ whole genome shotgun (WGS) entry which is preliminary data.</text>
</comment>
<feature type="compositionally biased region" description="Basic and acidic residues" evidence="1">
    <location>
        <begin position="313"/>
        <end position="330"/>
    </location>
</feature>
<evidence type="ECO:0008006" key="4">
    <source>
        <dbReference type="Google" id="ProtNLM"/>
    </source>
</evidence>
<evidence type="ECO:0000313" key="3">
    <source>
        <dbReference type="Proteomes" id="UP001195914"/>
    </source>
</evidence>
<reference evidence="2" key="2">
    <citation type="submission" date="2021-05" db="EMBL/GenBank/DDBJ databases">
        <authorList>
            <person name="Pain A."/>
        </authorList>
    </citation>
    <scope>NUCLEOTIDE SEQUENCE</scope>
    <source>
        <strain evidence="2">1802A</strain>
    </source>
</reference>
<dbReference type="Proteomes" id="UP001195914">
    <property type="component" value="Unassembled WGS sequence"/>
</dbReference>
<feature type="region of interest" description="Disordered" evidence="1">
    <location>
        <begin position="1"/>
        <end position="135"/>
    </location>
</feature>
<feature type="region of interest" description="Disordered" evidence="1">
    <location>
        <begin position="217"/>
        <end position="330"/>
    </location>
</feature>
<feature type="compositionally biased region" description="Basic and acidic residues" evidence="1">
    <location>
        <begin position="8"/>
        <end position="20"/>
    </location>
</feature>
<keyword evidence="3" id="KW-1185">Reference proteome</keyword>
<feature type="region of interest" description="Disordered" evidence="1">
    <location>
        <begin position="164"/>
        <end position="204"/>
    </location>
</feature>
<gene>
    <name evidence="2" type="ORF">X943_002785</name>
</gene>
<reference evidence="2" key="1">
    <citation type="journal article" date="2014" name="Nucleic Acids Res.">
        <title>The evolutionary dynamics of variant antigen genes in Babesia reveal a history of genomic innovation underlying host-parasite interaction.</title>
        <authorList>
            <person name="Jackson A.P."/>
            <person name="Otto T.D."/>
            <person name="Darby A."/>
            <person name="Ramaprasad A."/>
            <person name="Xia D."/>
            <person name="Echaide I.E."/>
            <person name="Farber M."/>
            <person name="Gahlot S."/>
            <person name="Gamble J."/>
            <person name="Gupta D."/>
            <person name="Gupta Y."/>
            <person name="Jackson L."/>
            <person name="Malandrin L."/>
            <person name="Malas T.B."/>
            <person name="Moussa E."/>
            <person name="Nair M."/>
            <person name="Reid A.J."/>
            <person name="Sanders M."/>
            <person name="Sharma J."/>
            <person name="Tracey A."/>
            <person name="Quail M.A."/>
            <person name="Weir W."/>
            <person name="Wastling J.M."/>
            <person name="Hall N."/>
            <person name="Willadsen P."/>
            <person name="Lingelbach K."/>
            <person name="Shiels B."/>
            <person name="Tait A."/>
            <person name="Berriman M."/>
            <person name="Allred D.R."/>
            <person name="Pain A."/>
        </authorList>
    </citation>
    <scope>NUCLEOTIDE SEQUENCE</scope>
    <source>
        <strain evidence="2">1802A</strain>
    </source>
</reference>
<organism evidence="2 3">
    <name type="scientific">Babesia divergens</name>
    <dbReference type="NCBI Taxonomy" id="32595"/>
    <lineage>
        <taxon>Eukaryota</taxon>
        <taxon>Sar</taxon>
        <taxon>Alveolata</taxon>
        <taxon>Apicomplexa</taxon>
        <taxon>Aconoidasida</taxon>
        <taxon>Piroplasmida</taxon>
        <taxon>Babesiidae</taxon>
        <taxon>Babesia</taxon>
    </lineage>
</organism>
<feature type="compositionally biased region" description="Basic and acidic residues" evidence="1">
    <location>
        <begin position="66"/>
        <end position="75"/>
    </location>
</feature>
<feature type="compositionally biased region" description="Basic and acidic residues" evidence="1">
    <location>
        <begin position="272"/>
        <end position="300"/>
    </location>
</feature>
<proteinExistence type="predicted"/>
<feature type="compositionally biased region" description="Polar residues" evidence="1">
    <location>
        <begin position="90"/>
        <end position="108"/>
    </location>
</feature>
<sequence length="330" mass="37358">MKKREHKKHDQANTEHDADRTQTGQKSHGTQETRIEAKPDTSRDTKADVKSEGRTDQKLQGAPHGQKNENARDGNARQQPESVHYGRRNSFGSKTNYNRMDSYNSVTKGGSAAHENHQNKNYYKNEAHKKRADCEAEEDELVKTIMKLHRTRFKQFRITCENHYLEKEPDAGNAPTPPEEPNTPPQEQKAKKSPQGNSCIGSNVAAITNENPIVANNTANVASGQPRDIAKSTPTQQLTEQSAPECQHTLEPHTDEKTDHKDEQVDGVTKPKRQDVKTQAAERRKKNYNDRIPMDGDERGFGSYGKFRNRYGGNDRKREFKGEDKVQKSA</sequence>
<feature type="compositionally biased region" description="Basic and acidic residues" evidence="1">
    <location>
        <begin position="248"/>
        <end position="264"/>
    </location>
</feature>
<feature type="compositionally biased region" description="Basic and acidic residues" evidence="1">
    <location>
        <begin position="114"/>
        <end position="126"/>
    </location>
</feature>
<protein>
    <recommendedName>
        <fullName evidence="4">Btz domain-containing protein</fullName>
    </recommendedName>
</protein>
<name>A0AAD9GDB7_BABDI</name>
<feature type="compositionally biased region" description="Polar residues" evidence="1">
    <location>
        <begin position="232"/>
        <end position="244"/>
    </location>
</feature>
<feature type="compositionally biased region" description="Pro residues" evidence="1">
    <location>
        <begin position="175"/>
        <end position="184"/>
    </location>
</feature>
<evidence type="ECO:0000313" key="2">
    <source>
        <dbReference type="EMBL" id="KAK1936328.1"/>
    </source>
</evidence>
<dbReference type="AlphaFoldDB" id="A0AAD9GDB7"/>
<accession>A0AAD9GDB7</accession>